<organism evidence="1">
    <name type="scientific">Anguilla anguilla</name>
    <name type="common">European freshwater eel</name>
    <name type="synonym">Muraena anguilla</name>
    <dbReference type="NCBI Taxonomy" id="7936"/>
    <lineage>
        <taxon>Eukaryota</taxon>
        <taxon>Metazoa</taxon>
        <taxon>Chordata</taxon>
        <taxon>Craniata</taxon>
        <taxon>Vertebrata</taxon>
        <taxon>Euteleostomi</taxon>
        <taxon>Actinopterygii</taxon>
        <taxon>Neopterygii</taxon>
        <taxon>Teleostei</taxon>
        <taxon>Anguilliformes</taxon>
        <taxon>Anguillidae</taxon>
        <taxon>Anguilla</taxon>
    </lineage>
</organism>
<evidence type="ECO:0000313" key="1">
    <source>
        <dbReference type="EMBL" id="JAH52533.1"/>
    </source>
</evidence>
<proteinExistence type="predicted"/>
<dbReference type="AlphaFoldDB" id="A0A0E9TII0"/>
<reference evidence="1" key="1">
    <citation type="submission" date="2014-11" db="EMBL/GenBank/DDBJ databases">
        <authorList>
            <person name="Amaro Gonzalez C."/>
        </authorList>
    </citation>
    <scope>NUCLEOTIDE SEQUENCE</scope>
</reference>
<sequence length="41" mass="4590">MSLLGKLQTATWGDLRWCFSAKQPASAPSRMGITHRTKTKK</sequence>
<accession>A0A0E9TII0</accession>
<name>A0A0E9TII0_ANGAN</name>
<reference evidence="1" key="2">
    <citation type="journal article" date="2015" name="Fish Shellfish Immunol.">
        <title>Early steps in the European eel (Anguilla anguilla)-Vibrio vulnificus interaction in the gills: Role of the RtxA13 toxin.</title>
        <authorList>
            <person name="Callol A."/>
            <person name="Pajuelo D."/>
            <person name="Ebbesson L."/>
            <person name="Teles M."/>
            <person name="MacKenzie S."/>
            <person name="Amaro C."/>
        </authorList>
    </citation>
    <scope>NUCLEOTIDE SEQUENCE</scope>
</reference>
<dbReference type="EMBL" id="GBXM01056044">
    <property type="protein sequence ID" value="JAH52533.1"/>
    <property type="molecule type" value="Transcribed_RNA"/>
</dbReference>
<protein>
    <submittedName>
        <fullName evidence="1">Uncharacterized protein</fullName>
    </submittedName>
</protein>